<dbReference type="Proteomes" id="UP000184071">
    <property type="component" value="Unassembled WGS sequence"/>
</dbReference>
<dbReference type="EMBL" id="FQWC01000002">
    <property type="protein sequence ID" value="SHG34929.1"/>
    <property type="molecule type" value="Genomic_DNA"/>
</dbReference>
<reference evidence="2" key="1">
    <citation type="submission" date="2016-11" db="EMBL/GenBank/DDBJ databases">
        <authorList>
            <person name="Varghese N."/>
            <person name="Submissions S."/>
        </authorList>
    </citation>
    <scope>NUCLEOTIDE SEQUENCE [LARGE SCALE GENOMIC DNA]</scope>
    <source>
        <strain evidence="2">DSM 17963</strain>
    </source>
</reference>
<protein>
    <submittedName>
        <fullName evidence="1">Uncharacterized protein</fullName>
    </submittedName>
</protein>
<dbReference type="AlphaFoldDB" id="A0A1M5J3P4"/>
<gene>
    <name evidence="1" type="ORF">SAMN05443663_102593</name>
</gene>
<keyword evidence="2" id="KW-1185">Reference proteome</keyword>
<proteinExistence type="predicted"/>
<dbReference type="RefSeq" id="WP_073414689.1">
    <property type="nucleotide sequence ID" value="NZ_FQWC01000002.1"/>
</dbReference>
<organism evidence="1 2">
    <name type="scientific">Flavobacterium defluvii</name>
    <dbReference type="NCBI Taxonomy" id="370979"/>
    <lineage>
        <taxon>Bacteria</taxon>
        <taxon>Pseudomonadati</taxon>
        <taxon>Bacteroidota</taxon>
        <taxon>Flavobacteriia</taxon>
        <taxon>Flavobacteriales</taxon>
        <taxon>Flavobacteriaceae</taxon>
        <taxon>Flavobacterium</taxon>
    </lineage>
</organism>
<evidence type="ECO:0000313" key="1">
    <source>
        <dbReference type="EMBL" id="SHG34929.1"/>
    </source>
</evidence>
<dbReference type="OrthoDB" id="1442380at2"/>
<name>A0A1M5J3P4_9FLAO</name>
<sequence length="345" mass="40100">MARNPKIEFFKIKLNSTKSDSTITFREIYTELYNIKNPKNTVLHPPEKKLMKTFLEHLFNNISGKFKVDNTKKKAFYVKKNANEKNTNVKFGTDNSIIHGLIKGGPYDTGKEEGDLNNPLGENKKLKKASILLDDFYFLLYTPMDKEVGILILQNYTSDQIADIFKPFVKGLFRVEKTSYNAYLQEFMPAKMQKEFKENSAIKKFVFSNKYLISDLDEDVISTGKFTVQLTISSSDNNINIDNLPYWKKIMRKIKFDIPGNDPRFVESFNNQKAYIKDEASKSNPTPFSLDDDLLKIQATIYLENHIGLEENRIPKWNELEKFAQKTLKEIVLPEVYPEDYIDEN</sequence>
<accession>A0A1M5J3P4</accession>
<evidence type="ECO:0000313" key="2">
    <source>
        <dbReference type="Proteomes" id="UP000184071"/>
    </source>
</evidence>